<dbReference type="PROSITE" id="PS01332">
    <property type="entry name" value="HTH_RRF2_1"/>
    <property type="match status" value="1"/>
</dbReference>
<dbReference type="SUPFAM" id="SSF46785">
    <property type="entry name" value="Winged helix' DNA-binding domain"/>
    <property type="match status" value="1"/>
</dbReference>
<dbReference type="InterPro" id="IPR036388">
    <property type="entry name" value="WH-like_DNA-bd_sf"/>
</dbReference>
<dbReference type="Proteomes" id="UP001143509">
    <property type="component" value="Unassembled WGS sequence"/>
</dbReference>
<dbReference type="RefSeq" id="WP_271164025.1">
    <property type="nucleotide sequence ID" value="NZ_BSFD01000002.1"/>
</dbReference>
<organism evidence="2 3">
    <name type="scientific">Brevundimonas intermedia</name>
    <dbReference type="NCBI Taxonomy" id="74315"/>
    <lineage>
        <taxon>Bacteria</taxon>
        <taxon>Pseudomonadati</taxon>
        <taxon>Pseudomonadota</taxon>
        <taxon>Alphaproteobacteria</taxon>
        <taxon>Caulobacterales</taxon>
        <taxon>Caulobacteraceae</taxon>
        <taxon>Brevundimonas</taxon>
    </lineage>
</organism>
<dbReference type="PANTHER" id="PTHR33221">
    <property type="entry name" value="WINGED HELIX-TURN-HELIX TRANSCRIPTIONAL REGULATOR, RRF2 FAMILY"/>
    <property type="match status" value="1"/>
</dbReference>
<name>A0ABQ5T5H7_9CAUL</name>
<dbReference type="InterPro" id="IPR000944">
    <property type="entry name" value="Tscrpt_reg_Rrf2"/>
</dbReference>
<sequence>MKTRYGLQALIFLARRSPEPATSGVIAQGSEAPRKFLEAVLLELKLAGILKSRMGRSGGYELARAASKITMADVLRALDGPLALAPCAARKTPQTCPGCKDLRTCAIRPSLSEARVAVADVLEHRSIAHLAKVPSPLEEFS</sequence>
<keyword evidence="1" id="KW-0238">DNA-binding</keyword>
<dbReference type="NCBIfam" id="TIGR00738">
    <property type="entry name" value="rrf2_super"/>
    <property type="match status" value="1"/>
</dbReference>
<dbReference type="InterPro" id="IPR036390">
    <property type="entry name" value="WH_DNA-bd_sf"/>
</dbReference>
<keyword evidence="3" id="KW-1185">Reference proteome</keyword>
<dbReference type="Pfam" id="PF02082">
    <property type="entry name" value="Rrf2"/>
    <property type="match status" value="1"/>
</dbReference>
<dbReference type="Gene3D" id="1.10.10.10">
    <property type="entry name" value="Winged helix-like DNA-binding domain superfamily/Winged helix DNA-binding domain"/>
    <property type="match status" value="1"/>
</dbReference>
<proteinExistence type="predicted"/>
<dbReference type="PROSITE" id="PS51197">
    <property type="entry name" value="HTH_RRF2_2"/>
    <property type="match status" value="1"/>
</dbReference>
<reference evidence="2" key="2">
    <citation type="submission" date="2023-01" db="EMBL/GenBank/DDBJ databases">
        <authorList>
            <person name="Sun Q."/>
            <person name="Evtushenko L."/>
        </authorList>
    </citation>
    <scope>NUCLEOTIDE SEQUENCE</scope>
    <source>
        <strain evidence="2">VKM B-1499</strain>
    </source>
</reference>
<dbReference type="PANTHER" id="PTHR33221:SF5">
    <property type="entry name" value="HTH-TYPE TRANSCRIPTIONAL REGULATOR ISCR"/>
    <property type="match status" value="1"/>
</dbReference>
<protein>
    <submittedName>
        <fullName evidence="2">Rrf2 family transcriptional regulator</fullName>
    </submittedName>
</protein>
<dbReference type="InterPro" id="IPR030489">
    <property type="entry name" value="TR_Rrf2-type_CS"/>
</dbReference>
<evidence type="ECO:0000313" key="3">
    <source>
        <dbReference type="Proteomes" id="UP001143509"/>
    </source>
</evidence>
<evidence type="ECO:0000256" key="1">
    <source>
        <dbReference type="ARBA" id="ARBA00023125"/>
    </source>
</evidence>
<reference evidence="2" key="1">
    <citation type="journal article" date="2014" name="Int. J. Syst. Evol. Microbiol.">
        <title>Complete genome of a new Firmicutes species belonging to the dominant human colonic microbiota ('Ruminococcus bicirculans') reveals two chromosomes and a selective capacity to utilize plant glucans.</title>
        <authorList>
            <consortium name="NISC Comparative Sequencing Program"/>
            <person name="Wegmann U."/>
            <person name="Louis P."/>
            <person name="Goesmann A."/>
            <person name="Henrissat B."/>
            <person name="Duncan S.H."/>
            <person name="Flint H.J."/>
        </authorList>
    </citation>
    <scope>NUCLEOTIDE SEQUENCE</scope>
    <source>
        <strain evidence="2">VKM B-1499</strain>
    </source>
</reference>
<evidence type="ECO:0000313" key="2">
    <source>
        <dbReference type="EMBL" id="GLK47658.1"/>
    </source>
</evidence>
<comment type="caution">
    <text evidence="2">The sequence shown here is derived from an EMBL/GenBank/DDBJ whole genome shotgun (WGS) entry which is preliminary data.</text>
</comment>
<dbReference type="EMBL" id="BSFD01000002">
    <property type="protein sequence ID" value="GLK47658.1"/>
    <property type="molecule type" value="Genomic_DNA"/>
</dbReference>
<accession>A0ABQ5T5H7</accession>
<gene>
    <name evidence="2" type="ORF">GCM10017620_06310</name>
</gene>